<evidence type="ECO:0000256" key="7">
    <source>
        <dbReference type="PROSITE-ProRule" id="PRU01373"/>
    </source>
</evidence>
<comment type="similarity">
    <text evidence="2">Belongs to the YkuD family.</text>
</comment>
<dbReference type="PROSITE" id="PS52029">
    <property type="entry name" value="LD_TPASE"/>
    <property type="match status" value="1"/>
</dbReference>
<dbReference type="GO" id="GO:0016740">
    <property type="term" value="F:transferase activity"/>
    <property type="evidence" value="ECO:0007669"/>
    <property type="project" value="UniProtKB-KW"/>
</dbReference>
<evidence type="ECO:0000313" key="11">
    <source>
        <dbReference type="EMBL" id="MXO00663.1"/>
    </source>
</evidence>
<feature type="active site" description="Proton donor/acceptor" evidence="7">
    <location>
        <position position="443"/>
    </location>
</feature>
<keyword evidence="3" id="KW-0808">Transferase</keyword>
<dbReference type="AlphaFoldDB" id="A0A6N8TBJ7"/>
<dbReference type="InterPro" id="IPR002477">
    <property type="entry name" value="Peptidoglycan-bd-like"/>
</dbReference>
<dbReference type="InterPro" id="IPR050979">
    <property type="entry name" value="LD-transpeptidase"/>
</dbReference>
<protein>
    <submittedName>
        <fullName evidence="11">L,D-transpeptidase family protein</fullName>
    </submittedName>
</protein>
<dbReference type="Pfam" id="PF01471">
    <property type="entry name" value="PG_binding_1"/>
    <property type="match status" value="1"/>
</dbReference>
<dbReference type="Gene3D" id="1.10.101.10">
    <property type="entry name" value="PGBD-like superfamily/PGBD"/>
    <property type="match status" value="1"/>
</dbReference>
<evidence type="ECO:0000256" key="8">
    <source>
        <dbReference type="SAM" id="MobiDB-lite"/>
    </source>
</evidence>
<dbReference type="InterPro" id="IPR036365">
    <property type="entry name" value="PGBD-like_sf"/>
</dbReference>
<dbReference type="GO" id="GO:0008360">
    <property type="term" value="P:regulation of cell shape"/>
    <property type="evidence" value="ECO:0007669"/>
    <property type="project" value="UniProtKB-UniRule"/>
</dbReference>
<evidence type="ECO:0000256" key="2">
    <source>
        <dbReference type="ARBA" id="ARBA00005992"/>
    </source>
</evidence>
<proteinExistence type="inferred from homology"/>
<keyword evidence="6 7" id="KW-0961">Cell wall biogenesis/degradation</keyword>
<dbReference type="OrthoDB" id="9787225at2"/>
<feature type="compositionally biased region" description="Basic and acidic residues" evidence="8">
    <location>
        <begin position="101"/>
        <end position="112"/>
    </location>
</feature>
<dbReference type="Gene3D" id="2.40.440.10">
    <property type="entry name" value="L,D-transpeptidase catalytic domain-like"/>
    <property type="match status" value="1"/>
</dbReference>
<dbReference type="SUPFAM" id="SSF47090">
    <property type="entry name" value="PGBD-like"/>
    <property type="match status" value="1"/>
</dbReference>
<dbReference type="GO" id="GO:0071972">
    <property type="term" value="F:peptidoglycan L,D-transpeptidase activity"/>
    <property type="evidence" value="ECO:0007669"/>
    <property type="project" value="TreeGrafter"/>
</dbReference>
<dbReference type="CDD" id="cd16913">
    <property type="entry name" value="YkuD_like"/>
    <property type="match status" value="1"/>
</dbReference>
<evidence type="ECO:0000256" key="3">
    <source>
        <dbReference type="ARBA" id="ARBA00022679"/>
    </source>
</evidence>
<evidence type="ECO:0000256" key="1">
    <source>
        <dbReference type="ARBA" id="ARBA00004752"/>
    </source>
</evidence>
<dbReference type="SUPFAM" id="SSF141523">
    <property type="entry name" value="L,D-transpeptidase catalytic domain-like"/>
    <property type="match status" value="1"/>
</dbReference>
<evidence type="ECO:0000256" key="9">
    <source>
        <dbReference type="SAM" id="SignalP"/>
    </source>
</evidence>
<evidence type="ECO:0000313" key="12">
    <source>
        <dbReference type="Proteomes" id="UP000440304"/>
    </source>
</evidence>
<feature type="compositionally biased region" description="Basic and acidic residues" evidence="8">
    <location>
        <begin position="140"/>
        <end position="155"/>
    </location>
</feature>
<evidence type="ECO:0000256" key="6">
    <source>
        <dbReference type="ARBA" id="ARBA00023316"/>
    </source>
</evidence>
<dbReference type="PANTHER" id="PTHR30582">
    <property type="entry name" value="L,D-TRANSPEPTIDASE"/>
    <property type="match status" value="1"/>
</dbReference>
<comment type="caution">
    <text evidence="11">The sequence shown here is derived from an EMBL/GenBank/DDBJ whole genome shotgun (WGS) entry which is preliminary data.</text>
</comment>
<feature type="chain" id="PRO_5026864937" evidence="9">
    <location>
        <begin position="36"/>
        <end position="484"/>
    </location>
</feature>
<reference evidence="11 12" key="1">
    <citation type="submission" date="2019-12" db="EMBL/GenBank/DDBJ databases">
        <title>Shinella granuli gen. nov., sp. nov., and proposal of the reclassification of Zoogloea ramigera ATCC 19623 as Shinella zoogloeoides sp. nov.</title>
        <authorList>
            <person name="Gao J."/>
        </authorList>
    </citation>
    <scope>NUCLEOTIDE SEQUENCE [LARGE SCALE GENOMIC DNA]</scope>
    <source>
        <strain evidence="11 12">DSM 287</strain>
    </source>
</reference>
<dbReference type="PANTHER" id="PTHR30582:SF30">
    <property type="entry name" value="BLR4375 PROTEIN"/>
    <property type="match status" value="1"/>
</dbReference>
<feature type="domain" description="L,D-TPase catalytic" evidence="10">
    <location>
        <begin position="350"/>
        <end position="483"/>
    </location>
</feature>
<dbReference type="UniPathway" id="UPA00219"/>
<feature type="active site" description="Nucleophile" evidence="7">
    <location>
        <position position="459"/>
    </location>
</feature>
<dbReference type="InterPro" id="IPR005490">
    <property type="entry name" value="LD_TPept_cat_dom"/>
</dbReference>
<feature type="region of interest" description="Disordered" evidence="8">
    <location>
        <begin position="91"/>
        <end position="190"/>
    </location>
</feature>
<keyword evidence="9" id="KW-0732">Signal</keyword>
<sequence>MQSGRSTAVNSIFKTSISFLAAASVLGFAALPAKAQQQQLSRNTILVSPEGDILDYVPDDGSMRWGRDSRGRKVLIDAWGDIVATAVPADRYFGNDGDAAPSRRERYREARGYSETNPDYFPPAPGAEYDDNLTTSSVPEMREALPDDRDRRTPPDTDFGNTQPMPGLSDDPDEALALPAEGTDPNTEFVPGPKFAPAAALGKMSSAEVTALQVFLDREGFSPGVIDGKKGSNVTKAIEAWQNATGETLDPNNADDILERLRLSGGMAFTTYEITAADAAGPYVASIPDDYAHKAALPHLSFTSTEEMLGEKFHMDVAYLKEINPGVDFTIPGTLVKVVDIGEKKTGKVAKILADKGRKQVLAYDANGTLIAAYPASIGSSDTPSPSGTVTVQRIALNPGYTYNPKINFKQGNNDKVLTLQPGPNGPVGTVWIALSKPTYGIHGTPEPSKIGKTQSHGCIRLTNWDATELAKMTSAGVTVEFVD</sequence>
<dbReference type="Proteomes" id="UP000440304">
    <property type="component" value="Unassembled WGS sequence"/>
</dbReference>
<keyword evidence="4 7" id="KW-0133">Cell shape</keyword>
<accession>A0A6N8TBJ7</accession>
<feature type="signal peptide" evidence="9">
    <location>
        <begin position="1"/>
        <end position="35"/>
    </location>
</feature>
<dbReference type="EMBL" id="WUML01000006">
    <property type="protein sequence ID" value="MXO00663.1"/>
    <property type="molecule type" value="Genomic_DNA"/>
</dbReference>
<comment type="pathway">
    <text evidence="1 7">Cell wall biogenesis; peptidoglycan biosynthesis.</text>
</comment>
<dbReference type="GO" id="GO:0018104">
    <property type="term" value="P:peptidoglycan-protein cross-linking"/>
    <property type="evidence" value="ECO:0007669"/>
    <property type="project" value="TreeGrafter"/>
</dbReference>
<keyword evidence="5 7" id="KW-0573">Peptidoglycan synthesis</keyword>
<name>A0A6N8TBJ7_SHIZO</name>
<evidence type="ECO:0000256" key="5">
    <source>
        <dbReference type="ARBA" id="ARBA00022984"/>
    </source>
</evidence>
<dbReference type="GO" id="GO:0005576">
    <property type="term" value="C:extracellular region"/>
    <property type="evidence" value="ECO:0007669"/>
    <property type="project" value="TreeGrafter"/>
</dbReference>
<dbReference type="GO" id="GO:0071555">
    <property type="term" value="P:cell wall organization"/>
    <property type="evidence" value="ECO:0007669"/>
    <property type="project" value="UniProtKB-UniRule"/>
</dbReference>
<dbReference type="InterPro" id="IPR036366">
    <property type="entry name" value="PGBDSf"/>
</dbReference>
<evidence type="ECO:0000256" key="4">
    <source>
        <dbReference type="ARBA" id="ARBA00022960"/>
    </source>
</evidence>
<gene>
    <name evidence="11" type="ORF">GR156_10150</name>
</gene>
<dbReference type="Pfam" id="PF03734">
    <property type="entry name" value="YkuD"/>
    <property type="match status" value="1"/>
</dbReference>
<organism evidence="11 12">
    <name type="scientific">Shinella zoogloeoides</name>
    <name type="common">Crabtreella saccharophila</name>
    <dbReference type="NCBI Taxonomy" id="352475"/>
    <lineage>
        <taxon>Bacteria</taxon>
        <taxon>Pseudomonadati</taxon>
        <taxon>Pseudomonadota</taxon>
        <taxon>Alphaproteobacteria</taxon>
        <taxon>Hyphomicrobiales</taxon>
        <taxon>Rhizobiaceae</taxon>
        <taxon>Shinella</taxon>
    </lineage>
</organism>
<dbReference type="InterPro" id="IPR038063">
    <property type="entry name" value="Transpep_catalytic_dom"/>
</dbReference>
<evidence type="ECO:0000259" key="10">
    <source>
        <dbReference type="PROSITE" id="PS52029"/>
    </source>
</evidence>